<evidence type="ECO:0000256" key="12">
    <source>
        <dbReference type="ARBA" id="ARBA00023163"/>
    </source>
</evidence>
<feature type="binding site" evidence="16">
    <location>
        <position position="67"/>
    </location>
    <ligand>
        <name>Zn(2+)</name>
        <dbReference type="ChEBI" id="CHEBI:29105"/>
    </ligand>
</feature>
<keyword evidence="4 18" id="KW-0489">Methyltransferase</keyword>
<dbReference type="InterPro" id="IPR014048">
    <property type="entry name" value="MethylDNA_cys_MeTrfase_DNA-bd"/>
</dbReference>
<evidence type="ECO:0000256" key="14">
    <source>
        <dbReference type="ARBA" id="ARBA00049348"/>
    </source>
</evidence>
<keyword evidence="7" id="KW-0227">DNA damage</keyword>
<dbReference type="PROSITE" id="PS01124">
    <property type="entry name" value="HTH_ARAC_FAMILY_2"/>
    <property type="match status" value="1"/>
</dbReference>
<evidence type="ECO:0000256" key="16">
    <source>
        <dbReference type="PIRSR" id="PIRSR000409-3"/>
    </source>
</evidence>
<keyword evidence="11" id="KW-0010">Activator</keyword>
<evidence type="ECO:0000256" key="8">
    <source>
        <dbReference type="ARBA" id="ARBA00022833"/>
    </source>
</evidence>
<protein>
    <recommendedName>
        <fullName evidence="3">methylated-DNA--[protein]-cysteine S-methyltransferase</fullName>
        <ecNumber evidence="3">2.1.1.63</ecNumber>
    </recommendedName>
</protein>
<dbReference type="Gene3D" id="3.30.160.70">
    <property type="entry name" value="Methylated DNA-protein cysteine methyltransferase domain"/>
    <property type="match status" value="1"/>
</dbReference>
<comment type="catalytic activity">
    <reaction evidence="14">
        <text>a 6-O-methyl-2'-deoxyguanosine in DNA + L-cysteinyl-[protein] = S-methyl-L-cysteinyl-[protein] + a 2'-deoxyguanosine in DNA</text>
        <dbReference type="Rhea" id="RHEA:24000"/>
        <dbReference type="Rhea" id="RHEA-COMP:10131"/>
        <dbReference type="Rhea" id="RHEA-COMP:10132"/>
        <dbReference type="Rhea" id="RHEA-COMP:11367"/>
        <dbReference type="Rhea" id="RHEA-COMP:11368"/>
        <dbReference type="ChEBI" id="CHEBI:29950"/>
        <dbReference type="ChEBI" id="CHEBI:82612"/>
        <dbReference type="ChEBI" id="CHEBI:85445"/>
        <dbReference type="ChEBI" id="CHEBI:85448"/>
        <dbReference type="EC" id="2.1.1.63"/>
    </reaction>
</comment>
<keyword evidence="12" id="KW-0804">Transcription</keyword>
<keyword evidence="8 16" id="KW-0862">Zinc</keyword>
<evidence type="ECO:0000256" key="9">
    <source>
        <dbReference type="ARBA" id="ARBA00023015"/>
    </source>
</evidence>
<dbReference type="InterPro" id="IPR001497">
    <property type="entry name" value="MethylDNA_cys_MeTrfase_AS"/>
</dbReference>
<sequence>MQTAAQTADYWHAVETRDRAFDGKFFYSVATTGIYCRPSCPARRPNRRNIAFHASSAAAEKAGYRPCKRCKPDELSPHDCHAAQMADICRLIETAEQQPSLTSLARAAGLSPHHFHRVFKATVGVTPKAYAVAVRQQRVRNTLLQGTSITEAVHAAGFESSGRFYANSGAIIGMKPNDYRTGGTDVDMRFAVGECWLGSILVAASDKGITAILLGDDPEVLIHDLERRFPSANLIGGDARFEAVMAKVVGLVEAPQSGIDLPLDVRGTAFQHLVWQALREIPPGSTATYSEIAATIGMPKAVRAVATACAANSVAIAIPCHRVIRTDGALSGYRWGIERKRKLLDRERKP</sequence>
<evidence type="ECO:0000256" key="3">
    <source>
        <dbReference type="ARBA" id="ARBA00011918"/>
    </source>
</evidence>
<dbReference type="InterPro" id="IPR035451">
    <property type="entry name" value="Ada-like_dom_sf"/>
</dbReference>
<keyword evidence="5 18" id="KW-0808">Transferase</keyword>
<dbReference type="InterPro" id="IPR036388">
    <property type="entry name" value="WH-like_DNA-bd_sf"/>
</dbReference>
<evidence type="ECO:0000256" key="4">
    <source>
        <dbReference type="ARBA" id="ARBA00022603"/>
    </source>
</evidence>
<dbReference type="InterPro" id="IPR018060">
    <property type="entry name" value="HTH_AraC"/>
</dbReference>
<feature type="active site" description="Nucleophile; methyl group acceptor from either O6-methylguanine or O4-methylthymine" evidence="15">
    <location>
        <position position="320"/>
    </location>
</feature>
<feature type="binding site" evidence="16">
    <location>
        <position position="70"/>
    </location>
    <ligand>
        <name>Zn(2+)</name>
        <dbReference type="ChEBI" id="CHEBI:29105"/>
    </ligand>
</feature>
<dbReference type="Gene3D" id="1.10.10.10">
    <property type="entry name" value="Winged helix-like DNA-binding domain superfamily/Winged helix DNA-binding domain"/>
    <property type="match status" value="1"/>
</dbReference>
<dbReference type="GO" id="GO:0006307">
    <property type="term" value="P:DNA alkylation repair"/>
    <property type="evidence" value="ECO:0007669"/>
    <property type="project" value="UniProtKB-ARBA"/>
</dbReference>
<evidence type="ECO:0000256" key="5">
    <source>
        <dbReference type="ARBA" id="ARBA00022679"/>
    </source>
</evidence>
<accession>A0A109BNI8</accession>
<dbReference type="OrthoDB" id="9802228at2"/>
<dbReference type="SUPFAM" id="SSF46689">
    <property type="entry name" value="Homeodomain-like"/>
    <property type="match status" value="1"/>
</dbReference>
<evidence type="ECO:0000256" key="10">
    <source>
        <dbReference type="ARBA" id="ARBA00023125"/>
    </source>
</evidence>
<dbReference type="GO" id="GO:0043565">
    <property type="term" value="F:sequence-specific DNA binding"/>
    <property type="evidence" value="ECO:0007669"/>
    <property type="project" value="InterPro"/>
</dbReference>
<name>A0A109BNI8_HYPSL</name>
<keyword evidence="19" id="KW-1185">Reference proteome</keyword>
<feature type="domain" description="HTH araC/xylS-type" evidence="17">
    <location>
        <begin position="86"/>
        <end position="182"/>
    </location>
</feature>
<dbReference type="InterPro" id="IPR009057">
    <property type="entry name" value="Homeodomain-like_sf"/>
</dbReference>
<dbReference type="RefSeq" id="WP_068459138.1">
    <property type="nucleotide sequence ID" value="NZ_LMTR01000015.1"/>
</dbReference>
<dbReference type="Pfam" id="PF12833">
    <property type="entry name" value="HTH_18"/>
    <property type="match status" value="1"/>
</dbReference>
<dbReference type="Proteomes" id="UP000059074">
    <property type="component" value="Unassembled WGS sequence"/>
</dbReference>
<evidence type="ECO:0000256" key="6">
    <source>
        <dbReference type="ARBA" id="ARBA00022723"/>
    </source>
</evidence>
<dbReference type="SMART" id="SM00342">
    <property type="entry name" value="HTH_ARAC"/>
    <property type="match status" value="1"/>
</dbReference>
<comment type="cofactor">
    <cofactor evidence="16">
        <name>Zn(2+)</name>
        <dbReference type="ChEBI" id="CHEBI:29105"/>
    </cofactor>
    <text evidence="16">Binds 1 zinc ion per subunit.</text>
</comment>
<evidence type="ECO:0000256" key="2">
    <source>
        <dbReference type="ARBA" id="ARBA00008711"/>
    </source>
</evidence>
<dbReference type="PANTHER" id="PTHR10815:SF14">
    <property type="entry name" value="BIFUNCTIONAL TRANSCRIPTIONAL ACTIVATOR_DNA REPAIR ENZYME ADA"/>
    <property type="match status" value="1"/>
</dbReference>
<evidence type="ECO:0000313" key="18">
    <source>
        <dbReference type="EMBL" id="KWT72068.1"/>
    </source>
</evidence>
<dbReference type="FunFam" id="3.40.10.10:FF:000001">
    <property type="entry name" value="DNA-3-methyladenine glycosylase 2"/>
    <property type="match status" value="1"/>
</dbReference>
<dbReference type="FunFam" id="1.10.10.10:FF:000214">
    <property type="entry name" value="Methylated-DNA--protein-cysteine methyltransferase"/>
    <property type="match status" value="1"/>
</dbReference>
<dbReference type="NCBIfam" id="NF011964">
    <property type="entry name" value="PRK15435.1"/>
    <property type="match status" value="1"/>
</dbReference>
<feature type="binding site" evidence="16">
    <location>
        <position position="40"/>
    </location>
    <ligand>
        <name>Zn(2+)</name>
        <dbReference type="ChEBI" id="CHEBI:29105"/>
    </ligand>
</feature>
<dbReference type="SUPFAM" id="SSF46767">
    <property type="entry name" value="Methylated DNA-protein cysteine methyltransferase, C-terminal domain"/>
    <property type="match status" value="1"/>
</dbReference>
<evidence type="ECO:0000256" key="1">
    <source>
        <dbReference type="ARBA" id="ARBA00001286"/>
    </source>
</evidence>
<dbReference type="InterPro" id="IPR036631">
    <property type="entry name" value="MGMT_N_sf"/>
</dbReference>
<organism evidence="18 19">
    <name type="scientific">Hyphomicrobium sulfonivorans</name>
    <dbReference type="NCBI Taxonomy" id="121290"/>
    <lineage>
        <taxon>Bacteria</taxon>
        <taxon>Pseudomonadati</taxon>
        <taxon>Pseudomonadota</taxon>
        <taxon>Alphaproteobacteria</taxon>
        <taxon>Hyphomicrobiales</taxon>
        <taxon>Hyphomicrobiaceae</taxon>
        <taxon>Hyphomicrobium</taxon>
    </lineage>
</organism>
<dbReference type="NCBIfam" id="TIGR00589">
    <property type="entry name" value="ogt"/>
    <property type="match status" value="1"/>
</dbReference>
<dbReference type="PROSITE" id="PS00374">
    <property type="entry name" value="MGMT"/>
    <property type="match status" value="1"/>
</dbReference>
<comment type="catalytic activity">
    <reaction evidence="1">
        <text>a 4-O-methyl-thymidine in DNA + L-cysteinyl-[protein] = a thymidine in DNA + S-methyl-L-cysteinyl-[protein]</text>
        <dbReference type="Rhea" id="RHEA:53428"/>
        <dbReference type="Rhea" id="RHEA-COMP:10131"/>
        <dbReference type="Rhea" id="RHEA-COMP:10132"/>
        <dbReference type="Rhea" id="RHEA-COMP:13555"/>
        <dbReference type="Rhea" id="RHEA-COMP:13556"/>
        <dbReference type="ChEBI" id="CHEBI:29950"/>
        <dbReference type="ChEBI" id="CHEBI:82612"/>
        <dbReference type="ChEBI" id="CHEBI:137386"/>
        <dbReference type="ChEBI" id="CHEBI:137387"/>
        <dbReference type="EC" id="2.1.1.63"/>
    </reaction>
</comment>
<dbReference type="EMBL" id="LMTR01000015">
    <property type="protein sequence ID" value="KWT72068.1"/>
    <property type="molecule type" value="Genomic_DNA"/>
</dbReference>
<dbReference type="PATRIC" id="fig|121290.4.peg.3007"/>
<dbReference type="GO" id="GO:0003908">
    <property type="term" value="F:methylated-DNA-[protein]-cysteine S-methyltransferase activity"/>
    <property type="evidence" value="ECO:0007669"/>
    <property type="project" value="UniProtKB-EC"/>
</dbReference>
<dbReference type="InterPro" id="IPR016221">
    <property type="entry name" value="Bifunct_regulatory_prot_Ada"/>
</dbReference>
<keyword evidence="13" id="KW-0234">DNA repair</keyword>
<dbReference type="STRING" id="121290.APY04_0351"/>
<dbReference type="PIRSF" id="PIRSF000409">
    <property type="entry name" value="Ada"/>
    <property type="match status" value="1"/>
</dbReference>
<evidence type="ECO:0000259" key="17">
    <source>
        <dbReference type="PROSITE" id="PS01124"/>
    </source>
</evidence>
<feature type="binding site" evidence="16">
    <location>
        <position position="36"/>
    </location>
    <ligand>
        <name>Zn(2+)</name>
        <dbReference type="ChEBI" id="CHEBI:29105"/>
    </ligand>
</feature>
<dbReference type="GO" id="GO:0008270">
    <property type="term" value="F:zinc ion binding"/>
    <property type="evidence" value="ECO:0007669"/>
    <property type="project" value="InterPro"/>
</dbReference>
<dbReference type="GO" id="GO:0003700">
    <property type="term" value="F:DNA-binding transcription factor activity"/>
    <property type="evidence" value="ECO:0007669"/>
    <property type="project" value="InterPro"/>
</dbReference>
<evidence type="ECO:0000256" key="13">
    <source>
        <dbReference type="ARBA" id="ARBA00023204"/>
    </source>
</evidence>
<dbReference type="Pfam" id="PF02805">
    <property type="entry name" value="Ada_Zn_binding"/>
    <property type="match status" value="1"/>
</dbReference>
<dbReference type="EC" id="2.1.1.63" evidence="3"/>
<reference evidence="18 19" key="1">
    <citation type="submission" date="2015-10" db="EMBL/GenBank/DDBJ databases">
        <title>Transcriptomic analysis of a linuron degrading triple-species bacterial consortium.</title>
        <authorList>
            <person name="Albers P."/>
        </authorList>
    </citation>
    <scope>NUCLEOTIDE SEQUENCE [LARGE SCALE GENOMIC DNA]</scope>
    <source>
        <strain evidence="18 19">WDL6</strain>
    </source>
</reference>
<keyword evidence="10" id="KW-0238">DNA-binding</keyword>
<comment type="caution">
    <text evidence="18">The sequence shown here is derived from an EMBL/GenBank/DDBJ whole genome shotgun (WGS) entry which is preliminary data.</text>
</comment>
<dbReference type="Gene3D" id="3.40.10.10">
    <property type="entry name" value="DNA Methylphosphotriester Repair Domain"/>
    <property type="match status" value="1"/>
</dbReference>
<proteinExistence type="inferred from homology"/>
<dbReference type="AlphaFoldDB" id="A0A109BNI8"/>
<dbReference type="CDD" id="cd06445">
    <property type="entry name" value="ATase"/>
    <property type="match status" value="1"/>
</dbReference>
<keyword evidence="9" id="KW-0805">Transcription regulation</keyword>
<evidence type="ECO:0000256" key="11">
    <source>
        <dbReference type="ARBA" id="ARBA00023159"/>
    </source>
</evidence>
<dbReference type="PANTHER" id="PTHR10815">
    <property type="entry name" value="METHYLATED-DNA--PROTEIN-CYSTEINE METHYLTRANSFERASE"/>
    <property type="match status" value="1"/>
</dbReference>
<dbReference type="Gene3D" id="1.10.10.60">
    <property type="entry name" value="Homeodomain-like"/>
    <property type="match status" value="1"/>
</dbReference>
<gene>
    <name evidence="18" type="ORF">APY04_0351</name>
</gene>
<dbReference type="Pfam" id="PF01035">
    <property type="entry name" value="DNA_binding_1"/>
    <property type="match status" value="1"/>
</dbReference>
<comment type="similarity">
    <text evidence="2">Belongs to the MGMT family.</text>
</comment>
<feature type="active site" description="Nucleophile; methyl group acceptor from methylphosphotriester" evidence="15">
    <location>
        <position position="36"/>
    </location>
</feature>
<dbReference type="GO" id="GO:0032259">
    <property type="term" value="P:methylation"/>
    <property type="evidence" value="ECO:0007669"/>
    <property type="project" value="UniProtKB-KW"/>
</dbReference>
<evidence type="ECO:0000256" key="15">
    <source>
        <dbReference type="PIRSR" id="PIRSR000409-1"/>
    </source>
</evidence>
<evidence type="ECO:0000256" key="7">
    <source>
        <dbReference type="ARBA" id="ARBA00022763"/>
    </source>
</evidence>
<dbReference type="InterPro" id="IPR036217">
    <property type="entry name" value="MethylDNA_cys_MeTrfase_DNAb"/>
</dbReference>
<keyword evidence="6 16" id="KW-0479">Metal-binding</keyword>
<dbReference type="SUPFAM" id="SSF57884">
    <property type="entry name" value="Ada DNA repair protein, N-terminal domain (N-Ada 10)"/>
    <property type="match status" value="1"/>
</dbReference>
<dbReference type="SUPFAM" id="SSF53155">
    <property type="entry name" value="Methylated DNA-protein cysteine methyltransferase domain"/>
    <property type="match status" value="1"/>
</dbReference>
<evidence type="ECO:0000313" key="19">
    <source>
        <dbReference type="Proteomes" id="UP000059074"/>
    </source>
</evidence>
<dbReference type="InterPro" id="IPR004026">
    <property type="entry name" value="Ada_DNA_repair_Zn-bd"/>
</dbReference>